<feature type="active site" description="Charge relay system" evidence="11">
    <location>
        <position position="289"/>
    </location>
</feature>
<dbReference type="SUPFAM" id="SSF54897">
    <property type="entry name" value="Protease propeptides/inhibitors"/>
    <property type="match status" value="1"/>
</dbReference>
<dbReference type="InterPro" id="IPR036852">
    <property type="entry name" value="Peptidase_S8/S53_dom_sf"/>
</dbReference>
<evidence type="ECO:0000256" key="3">
    <source>
        <dbReference type="ARBA" id="ARBA00004239"/>
    </source>
</evidence>
<keyword evidence="5 11" id="KW-0645">Protease</keyword>
<dbReference type="PANTHER" id="PTHR14218">
    <property type="entry name" value="PROTEASE S8 TRIPEPTIDYL PEPTIDASE I CLN2"/>
    <property type="match status" value="1"/>
</dbReference>
<keyword evidence="12" id="KW-0732">Signal</keyword>
<evidence type="ECO:0000256" key="9">
    <source>
        <dbReference type="ARBA" id="ARBA00022837"/>
    </source>
</evidence>
<dbReference type="EC" id="3.4.14.10" evidence="4"/>
<dbReference type="PANTHER" id="PTHR14218:SF15">
    <property type="entry name" value="TRIPEPTIDYL-PEPTIDASE 1"/>
    <property type="match status" value="1"/>
</dbReference>
<evidence type="ECO:0000313" key="14">
    <source>
        <dbReference type="EMBL" id="KAK0552230.1"/>
    </source>
</evidence>
<reference evidence="14" key="1">
    <citation type="journal article" date="2023" name="PhytoFront">
        <title>Draft Genome Resources of Seven Strains of Tilletia horrida, Causal Agent of Kernel Smut of Rice.</title>
        <authorList>
            <person name="Khanal S."/>
            <person name="Antony Babu S."/>
            <person name="Zhou X.G."/>
        </authorList>
    </citation>
    <scope>NUCLEOTIDE SEQUENCE</scope>
    <source>
        <strain evidence="14">TX6</strain>
    </source>
</reference>
<feature type="chain" id="PRO_5042947753" description="tripeptidyl-peptidase II" evidence="12">
    <location>
        <begin position="19"/>
        <end position="575"/>
    </location>
</feature>
<dbReference type="InterPro" id="IPR030400">
    <property type="entry name" value="Sedolisin_dom"/>
</dbReference>
<proteinExistence type="predicted"/>
<feature type="active site" description="Charge relay system" evidence="11">
    <location>
        <position position="285"/>
    </location>
</feature>
<comment type="catalytic activity">
    <reaction evidence="1">
        <text>Release of an N-terminal tripeptide from a polypeptide.</text>
        <dbReference type="EC" id="3.4.14.10"/>
    </reaction>
</comment>
<dbReference type="GO" id="GO:0008240">
    <property type="term" value="F:tripeptidyl-peptidase activity"/>
    <property type="evidence" value="ECO:0007669"/>
    <property type="project" value="UniProtKB-EC"/>
</dbReference>
<keyword evidence="6 11" id="KW-0479">Metal-binding</keyword>
<keyword evidence="7 11" id="KW-0378">Hydrolase</keyword>
<keyword evidence="10" id="KW-0865">Zymogen</keyword>
<gene>
    <name evidence="14" type="ORF">OC846_002981</name>
</gene>
<dbReference type="Gene3D" id="3.40.50.200">
    <property type="entry name" value="Peptidase S8/S53 domain"/>
    <property type="match status" value="1"/>
</dbReference>
<dbReference type="InterPro" id="IPR015366">
    <property type="entry name" value="S53_propep"/>
</dbReference>
<dbReference type="GO" id="GO:0046872">
    <property type="term" value="F:metal ion binding"/>
    <property type="evidence" value="ECO:0007669"/>
    <property type="project" value="UniProtKB-UniRule"/>
</dbReference>
<dbReference type="Pfam" id="PF00082">
    <property type="entry name" value="Peptidase_S8"/>
    <property type="match status" value="1"/>
</dbReference>
<evidence type="ECO:0000256" key="7">
    <source>
        <dbReference type="ARBA" id="ARBA00022801"/>
    </source>
</evidence>
<dbReference type="EMBL" id="JAPDMZ010000066">
    <property type="protein sequence ID" value="KAK0552230.1"/>
    <property type="molecule type" value="Genomic_DNA"/>
</dbReference>
<evidence type="ECO:0000256" key="5">
    <source>
        <dbReference type="ARBA" id="ARBA00022670"/>
    </source>
</evidence>
<dbReference type="AlphaFoldDB" id="A0AAN6JUD3"/>
<dbReference type="InterPro" id="IPR050819">
    <property type="entry name" value="Tripeptidyl-peptidase_I"/>
</dbReference>
<evidence type="ECO:0000259" key="13">
    <source>
        <dbReference type="PROSITE" id="PS51695"/>
    </source>
</evidence>
<dbReference type="Proteomes" id="UP001176517">
    <property type="component" value="Unassembled WGS sequence"/>
</dbReference>
<feature type="binding site" evidence="11">
    <location>
        <position position="556"/>
    </location>
    <ligand>
        <name>Ca(2+)</name>
        <dbReference type="ChEBI" id="CHEBI:29108"/>
    </ligand>
</feature>
<keyword evidence="9 11" id="KW-0106">Calcium</keyword>
<dbReference type="InterPro" id="IPR000209">
    <property type="entry name" value="Peptidase_S8/S53_dom"/>
</dbReference>
<dbReference type="SUPFAM" id="SSF52743">
    <property type="entry name" value="Subtilisin-like"/>
    <property type="match status" value="1"/>
</dbReference>
<evidence type="ECO:0000313" key="15">
    <source>
        <dbReference type="Proteomes" id="UP001176517"/>
    </source>
</evidence>
<comment type="cofactor">
    <cofactor evidence="11">
        <name>Ca(2+)</name>
        <dbReference type="ChEBI" id="CHEBI:29108"/>
    </cofactor>
    <text evidence="11">Binds 1 Ca(2+) ion per subunit.</text>
</comment>
<name>A0AAN6JUD3_9BASI</name>
<feature type="binding site" evidence="11">
    <location>
        <position position="554"/>
    </location>
    <ligand>
        <name>Ca(2+)</name>
        <dbReference type="ChEBI" id="CHEBI:29108"/>
    </ligand>
</feature>
<dbReference type="SMART" id="SM00944">
    <property type="entry name" value="Pro-kuma_activ"/>
    <property type="match status" value="1"/>
</dbReference>
<protein>
    <recommendedName>
        <fullName evidence="4">tripeptidyl-peptidase II</fullName>
        <ecNumber evidence="4">3.4.14.10</ecNumber>
    </recommendedName>
</protein>
<dbReference type="CDD" id="cd04056">
    <property type="entry name" value="Peptidases_S53"/>
    <property type="match status" value="1"/>
</dbReference>
<keyword evidence="8 11" id="KW-0720">Serine protease</keyword>
<comment type="function">
    <text evidence="2">Secreted tripeptidyl-peptidase which degrades proteins at acidic pHs and is involved in virulence.</text>
</comment>
<dbReference type="PROSITE" id="PS51695">
    <property type="entry name" value="SEDOLISIN"/>
    <property type="match status" value="1"/>
</dbReference>
<feature type="active site" description="Charge relay system" evidence="11">
    <location>
        <position position="491"/>
    </location>
</feature>
<comment type="caution">
    <text evidence="14">The sequence shown here is derived from an EMBL/GenBank/DDBJ whole genome shotgun (WGS) entry which is preliminary data.</text>
</comment>
<evidence type="ECO:0000256" key="10">
    <source>
        <dbReference type="ARBA" id="ARBA00023145"/>
    </source>
</evidence>
<evidence type="ECO:0000256" key="2">
    <source>
        <dbReference type="ARBA" id="ARBA00002451"/>
    </source>
</evidence>
<dbReference type="Pfam" id="PF09286">
    <property type="entry name" value="Pro-kuma_activ"/>
    <property type="match status" value="1"/>
</dbReference>
<dbReference type="CDD" id="cd11377">
    <property type="entry name" value="Pro-peptidase_S53"/>
    <property type="match status" value="1"/>
</dbReference>
<evidence type="ECO:0000256" key="12">
    <source>
        <dbReference type="SAM" id="SignalP"/>
    </source>
</evidence>
<feature type="binding site" evidence="11">
    <location>
        <position position="532"/>
    </location>
    <ligand>
        <name>Ca(2+)</name>
        <dbReference type="ChEBI" id="CHEBI:29108"/>
    </ligand>
</feature>
<comment type="subcellular location">
    <subcellularLocation>
        <location evidence="3">Secreted</location>
        <location evidence="3">Extracellular space</location>
    </subcellularLocation>
</comment>
<dbReference type="GO" id="GO:0005576">
    <property type="term" value="C:extracellular region"/>
    <property type="evidence" value="ECO:0007669"/>
    <property type="project" value="UniProtKB-SubCell"/>
</dbReference>
<evidence type="ECO:0000256" key="6">
    <source>
        <dbReference type="ARBA" id="ARBA00022723"/>
    </source>
</evidence>
<evidence type="ECO:0000256" key="11">
    <source>
        <dbReference type="PROSITE-ProRule" id="PRU01032"/>
    </source>
</evidence>
<accession>A0AAN6JUD3</accession>
<feature type="binding site" evidence="11">
    <location>
        <position position="533"/>
    </location>
    <ligand>
        <name>Ca(2+)</name>
        <dbReference type="ChEBI" id="CHEBI:29108"/>
    </ligand>
</feature>
<feature type="domain" description="Peptidase S53" evidence="13">
    <location>
        <begin position="210"/>
        <end position="575"/>
    </location>
</feature>
<evidence type="ECO:0000256" key="8">
    <source>
        <dbReference type="ARBA" id="ARBA00022825"/>
    </source>
</evidence>
<evidence type="ECO:0000256" key="4">
    <source>
        <dbReference type="ARBA" id="ARBA00012462"/>
    </source>
</evidence>
<dbReference type="GO" id="GO:0006508">
    <property type="term" value="P:proteolysis"/>
    <property type="evidence" value="ECO:0007669"/>
    <property type="project" value="UniProtKB-KW"/>
</dbReference>
<sequence>MRLLNIVTFAIALGSSSSFALINPFHAPEIISSLWQAIGLPDLSAPLTTTLQLHEPDLAGLSARMEAIAAEGSGNWLSDEELRAYISPTADSVNTVKAYLTAKGVSPSTIQLSKFGDQITFTSSLAKQQNLFSTQFQNYRVNTDGASVVVPRAKNYTIPAPLSSLVKSAFPISSFGMPKQYLPVIQADGVTVSPQELFKRASYSNCNNAQVTPACLRDAYETSSYTPSGNRGRAITIMSFIGQNFAQTDLTKFLKMYRPDAASTQVKVTNTAGGFNFPFFGSGSEVMLDIETSVSQTYPLVNDIVNYGTAFTKGDLFNLAAQYFLNLSPSQRPSVVSISYGSNEGGYAASEAQTMCASMQKLTAGGTTVVVASGDSGVSGNGGSCPASNSAFVPTYPSGCPYVVSVGATQSFPEQMVSKAGSGFTSGAGFSNIFPRPSYQDSAVQSYLSQIGGANAGLFNSGGRSFPDVAAAGSSYVIAYSGKYGLVGGTSAACPLVASLFTLVNDARSKVGKGPVGWANPVLYAHPNAFQDVTSGSSIGCGVGGAAGFSATSGFDTPSGLGAPRLSSLRSMFGV</sequence>
<dbReference type="GO" id="GO:0004252">
    <property type="term" value="F:serine-type endopeptidase activity"/>
    <property type="evidence" value="ECO:0007669"/>
    <property type="project" value="UniProtKB-UniRule"/>
</dbReference>
<organism evidence="14 15">
    <name type="scientific">Tilletia horrida</name>
    <dbReference type="NCBI Taxonomy" id="155126"/>
    <lineage>
        <taxon>Eukaryota</taxon>
        <taxon>Fungi</taxon>
        <taxon>Dikarya</taxon>
        <taxon>Basidiomycota</taxon>
        <taxon>Ustilaginomycotina</taxon>
        <taxon>Exobasidiomycetes</taxon>
        <taxon>Tilletiales</taxon>
        <taxon>Tilletiaceae</taxon>
        <taxon>Tilletia</taxon>
    </lineage>
</organism>
<feature type="signal peptide" evidence="12">
    <location>
        <begin position="1"/>
        <end position="18"/>
    </location>
</feature>
<keyword evidence="15" id="KW-1185">Reference proteome</keyword>
<evidence type="ECO:0000256" key="1">
    <source>
        <dbReference type="ARBA" id="ARBA00001910"/>
    </source>
</evidence>